<dbReference type="GO" id="GO:0004674">
    <property type="term" value="F:protein serine/threonine kinase activity"/>
    <property type="evidence" value="ECO:0007669"/>
    <property type="project" value="UniProtKB-KW"/>
</dbReference>
<dbReference type="InterPro" id="IPR006600">
    <property type="entry name" value="HTH_CenpB_DNA-bd_dom"/>
</dbReference>
<keyword evidence="6" id="KW-0067">ATP-binding</keyword>
<dbReference type="PROSITE" id="PS51253">
    <property type="entry name" value="HTH_CENPB"/>
    <property type="match status" value="1"/>
</dbReference>
<protein>
    <submittedName>
        <fullName evidence="14">Tigger transposable element-derived protein 4-like</fullName>
    </submittedName>
</protein>
<proteinExistence type="predicted"/>
<evidence type="ECO:0000256" key="7">
    <source>
        <dbReference type="ARBA" id="ARBA00023125"/>
    </source>
</evidence>
<dbReference type="InterPro" id="IPR000719">
    <property type="entry name" value="Prot_kinase_dom"/>
</dbReference>
<keyword evidence="4" id="KW-0547">Nucleotide-binding</keyword>
<evidence type="ECO:0000256" key="1">
    <source>
        <dbReference type="ARBA" id="ARBA00004123"/>
    </source>
</evidence>
<dbReference type="PANTHER" id="PTHR19303:SF73">
    <property type="entry name" value="PROTEIN PDC2"/>
    <property type="match status" value="1"/>
</dbReference>
<dbReference type="PROSITE" id="PS50960">
    <property type="entry name" value="HTH_PSQ"/>
    <property type="match status" value="1"/>
</dbReference>
<dbReference type="Proteomes" id="UP000694846">
    <property type="component" value="Unplaced"/>
</dbReference>
<dbReference type="Pfam" id="PF00069">
    <property type="entry name" value="Pkinase"/>
    <property type="match status" value="1"/>
</dbReference>
<dbReference type="Gene3D" id="1.10.510.10">
    <property type="entry name" value="Transferase(Phosphotransferase) domain 1"/>
    <property type="match status" value="1"/>
</dbReference>
<dbReference type="AlphaFoldDB" id="A0A8B8G667"/>
<dbReference type="Gene3D" id="3.30.200.20">
    <property type="entry name" value="Phosphorylase Kinase, domain 1"/>
    <property type="match status" value="1"/>
</dbReference>
<dbReference type="PROSITE" id="PS00108">
    <property type="entry name" value="PROTEIN_KINASE_ST"/>
    <property type="match status" value="1"/>
</dbReference>
<dbReference type="GO" id="GO:0005524">
    <property type="term" value="F:ATP binding"/>
    <property type="evidence" value="ECO:0007669"/>
    <property type="project" value="UniProtKB-KW"/>
</dbReference>
<gene>
    <name evidence="14" type="primary">LOC112689052</name>
</gene>
<keyword evidence="5" id="KW-0418">Kinase</keyword>
<dbReference type="OrthoDB" id="155630at2759"/>
<evidence type="ECO:0000256" key="4">
    <source>
        <dbReference type="ARBA" id="ARBA00022741"/>
    </source>
</evidence>
<dbReference type="Gene3D" id="1.10.10.60">
    <property type="entry name" value="Homeodomain-like"/>
    <property type="match status" value="2"/>
</dbReference>
<dbReference type="SMART" id="SM00220">
    <property type="entry name" value="S_TKc"/>
    <property type="match status" value="1"/>
</dbReference>
<dbReference type="GeneID" id="112689052"/>
<name>A0A8B8G667_9HEMI</name>
<feature type="DNA-binding region" description="H-T-H motif" evidence="9">
    <location>
        <begin position="29"/>
        <end position="49"/>
    </location>
</feature>
<evidence type="ECO:0000256" key="6">
    <source>
        <dbReference type="ARBA" id="ARBA00022840"/>
    </source>
</evidence>
<dbReference type="InterPro" id="IPR009057">
    <property type="entry name" value="Homeodomain-like_sf"/>
</dbReference>
<evidence type="ECO:0000256" key="9">
    <source>
        <dbReference type="PROSITE-ProRule" id="PRU00320"/>
    </source>
</evidence>
<dbReference type="SUPFAM" id="SSF56112">
    <property type="entry name" value="Protein kinase-like (PK-like)"/>
    <property type="match status" value="1"/>
</dbReference>
<keyword evidence="3" id="KW-0808">Transferase</keyword>
<organism evidence="13 14">
    <name type="scientific">Sipha flava</name>
    <name type="common">yellow sugarcane aphid</name>
    <dbReference type="NCBI Taxonomy" id="143950"/>
    <lineage>
        <taxon>Eukaryota</taxon>
        <taxon>Metazoa</taxon>
        <taxon>Ecdysozoa</taxon>
        <taxon>Arthropoda</taxon>
        <taxon>Hexapoda</taxon>
        <taxon>Insecta</taxon>
        <taxon>Pterygota</taxon>
        <taxon>Neoptera</taxon>
        <taxon>Paraneoptera</taxon>
        <taxon>Hemiptera</taxon>
        <taxon>Sternorrhyncha</taxon>
        <taxon>Aphidomorpha</taxon>
        <taxon>Aphidoidea</taxon>
        <taxon>Aphididae</taxon>
        <taxon>Sipha</taxon>
    </lineage>
</organism>
<dbReference type="InterPro" id="IPR004875">
    <property type="entry name" value="DDE_SF_endonuclease_dom"/>
</dbReference>
<keyword evidence="8 9" id="KW-0539">Nucleus</keyword>
<dbReference type="RefSeq" id="XP_025418338.1">
    <property type="nucleotide sequence ID" value="XM_025562553.1"/>
</dbReference>
<dbReference type="InterPro" id="IPR011009">
    <property type="entry name" value="Kinase-like_dom_sf"/>
</dbReference>
<sequence length="795" mass="91958">MEKKRKLNILSISDKVRLIQLVEKGDRKKCEIANEFNIPPNTLSSIIKQKEKIMKFNCGNMKKIRMTPYLDIDKCLLKWFTQCRDKNIPLNGTILLEKANEYAQQLGHTNFKASSGWLTNWKKRHDVVFRTVCGEKASVDTHCCLNWIKNLPDVLAGYSSNNIFNVDETGLFFKCLPDKTLMLKGKECSGGKYGKERITIMIGANMSGTEKLKLFVIGKAKKPRCFKGIKSLPVDYKSNKKAWMTSSLFSEWLLNFDRKMKLENRKVLLFIDNCTAHNHDIELSSIKVHFLPPSTTSILQPMDQGVIQNFKMFYRKEIIRRLVDNIDNNESFSINILEAIRMSDKAWRSVTPQTILNCFIKAGFKDGDIIALDNSTTISDDKWNFVADHLNLDDRSFSHYVEMDNNVHVCGTWTDNEILSETIENTSESEDEPQNEEEIIFTQVTIQQAKHALKTLRNFVETTTGSFSDVWLCIDQNNGKKLAAKILKKDFGKSVNAATLNEISEVKVARLVGNHPFLLMVEGVYHQQEYGKIVLFTELMKKSLYDMISEGECPFSAYTIKSYTYQMLEGLRYLHEKNFIHRDIKPENILLGWRDKMLKIGDFGTACHVSEGQPYTEYVATRWYRSPECLLTRGWYGKKMDIWAMGCVIYEMATGKPLFCGQDENEQMEQIDWVLGYPDYRLIEKFRKNKSDVFILRYETLKRPKANISVGMGLHIVYQPYQPAYTVLKEMIVYDPNKRYSADRLLRMSYFNDIKNSPVEYQLKAFAKLISCKRTKSISEGESTTKKTKKKNLKE</sequence>
<dbReference type="PANTHER" id="PTHR19303">
    <property type="entry name" value="TRANSPOSON"/>
    <property type="match status" value="1"/>
</dbReference>
<dbReference type="Pfam" id="PF03221">
    <property type="entry name" value="HTH_Tnp_Tc5"/>
    <property type="match status" value="1"/>
</dbReference>
<dbReference type="GO" id="GO:0003677">
    <property type="term" value="F:DNA binding"/>
    <property type="evidence" value="ECO:0007669"/>
    <property type="project" value="UniProtKB-UniRule"/>
</dbReference>
<reference evidence="14" key="1">
    <citation type="submission" date="2025-08" db="UniProtKB">
        <authorList>
            <consortium name="RefSeq"/>
        </authorList>
    </citation>
    <scope>IDENTIFICATION</scope>
    <source>
        <tissue evidence="14">Whole body</tissue>
    </source>
</reference>
<evidence type="ECO:0000256" key="8">
    <source>
        <dbReference type="ARBA" id="ARBA00023242"/>
    </source>
</evidence>
<dbReference type="Pfam" id="PF03184">
    <property type="entry name" value="DDE_1"/>
    <property type="match status" value="1"/>
</dbReference>
<dbReference type="GO" id="GO:0005634">
    <property type="term" value="C:nucleus"/>
    <property type="evidence" value="ECO:0007669"/>
    <property type="project" value="UniProtKB-SubCell"/>
</dbReference>
<dbReference type="InterPro" id="IPR007889">
    <property type="entry name" value="HTH_Psq"/>
</dbReference>
<dbReference type="PROSITE" id="PS50011">
    <property type="entry name" value="PROTEIN_KINASE_DOM"/>
    <property type="match status" value="1"/>
</dbReference>
<keyword evidence="13" id="KW-1185">Reference proteome</keyword>
<dbReference type="InterPro" id="IPR050863">
    <property type="entry name" value="CenT-Element_Derived"/>
</dbReference>
<keyword evidence="7 9" id="KW-0238">DNA-binding</keyword>
<evidence type="ECO:0000256" key="5">
    <source>
        <dbReference type="ARBA" id="ARBA00022777"/>
    </source>
</evidence>
<accession>A0A8B8G667</accession>
<evidence type="ECO:0000259" key="12">
    <source>
        <dbReference type="PROSITE" id="PS51253"/>
    </source>
</evidence>
<dbReference type="SMART" id="SM00674">
    <property type="entry name" value="CENPB"/>
    <property type="match status" value="1"/>
</dbReference>
<dbReference type="InterPro" id="IPR008271">
    <property type="entry name" value="Ser/Thr_kinase_AS"/>
</dbReference>
<evidence type="ECO:0000259" key="11">
    <source>
        <dbReference type="PROSITE" id="PS50960"/>
    </source>
</evidence>
<dbReference type="SUPFAM" id="SSF46689">
    <property type="entry name" value="Homeodomain-like"/>
    <property type="match status" value="2"/>
</dbReference>
<comment type="subcellular location">
    <subcellularLocation>
        <location evidence="1 9">Nucleus</location>
    </subcellularLocation>
</comment>
<dbReference type="Pfam" id="PF04218">
    <property type="entry name" value="CENP-B_N"/>
    <property type="match status" value="1"/>
</dbReference>
<feature type="domain" description="HTH CENPB-type" evidence="12">
    <location>
        <begin position="60"/>
        <end position="131"/>
    </location>
</feature>
<feature type="domain" description="HTH psq-type" evidence="11">
    <location>
        <begin position="1"/>
        <end position="53"/>
    </location>
</feature>
<evidence type="ECO:0000313" key="13">
    <source>
        <dbReference type="Proteomes" id="UP000694846"/>
    </source>
</evidence>
<feature type="domain" description="Protein kinase" evidence="10">
    <location>
        <begin position="456"/>
        <end position="751"/>
    </location>
</feature>
<dbReference type="FunFam" id="1.10.510.10:FF:000624">
    <property type="entry name" value="Mitogen-activated protein kinase"/>
    <property type="match status" value="1"/>
</dbReference>
<evidence type="ECO:0000256" key="2">
    <source>
        <dbReference type="ARBA" id="ARBA00022527"/>
    </source>
</evidence>
<keyword evidence="2" id="KW-0723">Serine/threonine-protein kinase</keyword>
<evidence type="ECO:0000313" key="14">
    <source>
        <dbReference type="RefSeq" id="XP_025418338.1"/>
    </source>
</evidence>
<evidence type="ECO:0000256" key="3">
    <source>
        <dbReference type="ARBA" id="ARBA00022679"/>
    </source>
</evidence>
<evidence type="ECO:0000259" key="10">
    <source>
        <dbReference type="PROSITE" id="PS50011"/>
    </source>
</evidence>